<dbReference type="InterPro" id="IPR050275">
    <property type="entry name" value="PGM_Phosphatase"/>
</dbReference>
<dbReference type="GO" id="GO:0005737">
    <property type="term" value="C:cytoplasm"/>
    <property type="evidence" value="ECO:0007669"/>
    <property type="project" value="TreeGrafter"/>
</dbReference>
<accession>A0A1H7IL52</accession>
<dbReference type="GO" id="GO:0016791">
    <property type="term" value="F:phosphatase activity"/>
    <property type="evidence" value="ECO:0007669"/>
    <property type="project" value="TreeGrafter"/>
</dbReference>
<evidence type="ECO:0000313" key="1">
    <source>
        <dbReference type="EMBL" id="SEK62290.1"/>
    </source>
</evidence>
<organism evidence="1 2">
    <name type="scientific">Ectothiorhodospira marina</name>
    <dbReference type="NCBI Taxonomy" id="1396821"/>
    <lineage>
        <taxon>Bacteria</taxon>
        <taxon>Pseudomonadati</taxon>
        <taxon>Pseudomonadota</taxon>
        <taxon>Gammaproteobacteria</taxon>
        <taxon>Chromatiales</taxon>
        <taxon>Ectothiorhodospiraceae</taxon>
        <taxon>Ectothiorhodospira</taxon>
    </lineage>
</organism>
<evidence type="ECO:0000313" key="2">
    <source>
        <dbReference type="Proteomes" id="UP000199256"/>
    </source>
</evidence>
<protein>
    <submittedName>
        <fullName evidence="1">Probable phosphoglycerate mutase</fullName>
    </submittedName>
</protein>
<dbReference type="Proteomes" id="UP000199256">
    <property type="component" value="Unassembled WGS sequence"/>
</dbReference>
<dbReference type="EMBL" id="FOAA01000003">
    <property type="protein sequence ID" value="SEK62290.1"/>
    <property type="molecule type" value="Genomic_DNA"/>
</dbReference>
<dbReference type="AlphaFoldDB" id="A0A1H7IL52"/>
<dbReference type="PANTHER" id="PTHR48100">
    <property type="entry name" value="BROAD-SPECIFICITY PHOSPHATASE YOR283W-RELATED"/>
    <property type="match status" value="1"/>
</dbReference>
<dbReference type="RefSeq" id="WP_177169848.1">
    <property type="nucleotide sequence ID" value="NZ_FOAA01000003.1"/>
</dbReference>
<reference evidence="2" key="1">
    <citation type="submission" date="2016-10" db="EMBL/GenBank/DDBJ databases">
        <authorList>
            <person name="Varghese N."/>
            <person name="Submissions S."/>
        </authorList>
    </citation>
    <scope>NUCLEOTIDE SEQUENCE [LARGE SCALE GENOMIC DNA]</scope>
    <source>
        <strain evidence="2">DSM 241</strain>
    </source>
</reference>
<name>A0A1H7IL52_9GAMM</name>
<dbReference type="InterPro" id="IPR029033">
    <property type="entry name" value="His_PPase_superfam"/>
</dbReference>
<dbReference type="SUPFAM" id="SSF53254">
    <property type="entry name" value="Phosphoglycerate mutase-like"/>
    <property type="match status" value="1"/>
</dbReference>
<gene>
    <name evidence="1" type="ORF">SAMN05444515_103162</name>
</gene>
<dbReference type="Gene3D" id="3.40.50.1240">
    <property type="entry name" value="Phosphoglycerate mutase-like"/>
    <property type="match status" value="1"/>
</dbReference>
<proteinExistence type="predicted"/>
<dbReference type="CDD" id="cd07067">
    <property type="entry name" value="HP_PGM_like"/>
    <property type="match status" value="1"/>
</dbReference>
<dbReference type="InterPro" id="IPR013078">
    <property type="entry name" value="His_Pase_superF_clade-1"/>
</dbReference>
<sequence length="201" mass="22454">MICIDLLRHGEPTGGLRYRGSGVDDPLTQEGWRQMWEAVGGQVTPGGPWDRLVSSPMARCQDFAEQLSQRLSLPLAIEPAIREVGFGAWEGRSHDDLKLNSLVEYLAFFQDPVKSRPKGAEPLGDFRGRVSDALARVETRYRGQHVLLVTHAGVIRAGICAALDVPLEAMYRIKVPYAGLTRLRRDERGLMLEFVNRTRVS</sequence>
<keyword evidence="2" id="KW-1185">Reference proteome</keyword>
<dbReference type="Pfam" id="PF00300">
    <property type="entry name" value="His_Phos_1"/>
    <property type="match status" value="1"/>
</dbReference>
<dbReference type="STRING" id="1396821.SAMN05444515_103162"/>
<dbReference type="SMART" id="SM00855">
    <property type="entry name" value="PGAM"/>
    <property type="match status" value="1"/>
</dbReference>
<dbReference type="PIRSF" id="PIRSF000709">
    <property type="entry name" value="6PFK_2-Ptase"/>
    <property type="match status" value="1"/>
</dbReference>
<dbReference type="PANTHER" id="PTHR48100:SF1">
    <property type="entry name" value="HISTIDINE PHOSPHATASE FAMILY PROTEIN-RELATED"/>
    <property type="match status" value="1"/>
</dbReference>